<comment type="cofactor">
    <cofactor evidence="1">
        <name>heme b</name>
        <dbReference type="ChEBI" id="CHEBI:60344"/>
    </cofactor>
</comment>
<evidence type="ECO:0000256" key="7">
    <source>
        <dbReference type="ARBA" id="ARBA00022723"/>
    </source>
</evidence>
<evidence type="ECO:0000256" key="2">
    <source>
        <dbReference type="ARBA" id="ARBA00004651"/>
    </source>
</evidence>
<dbReference type="OrthoDB" id="1247465at2"/>
<evidence type="ECO:0000256" key="11">
    <source>
        <dbReference type="ARBA" id="ARBA00023136"/>
    </source>
</evidence>
<organism evidence="15 16">
    <name type="scientific">Aliishimia ponticola</name>
    <dbReference type="NCBI Taxonomy" id="2499833"/>
    <lineage>
        <taxon>Bacteria</taxon>
        <taxon>Pseudomonadati</taxon>
        <taxon>Pseudomonadota</taxon>
        <taxon>Alphaproteobacteria</taxon>
        <taxon>Rhodobacterales</taxon>
        <taxon>Paracoccaceae</taxon>
        <taxon>Aliishimia</taxon>
    </lineage>
</organism>
<comment type="subcellular location">
    <subcellularLocation>
        <location evidence="2">Cell membrane</location>
        <topology evidence="2">Multi-pass membrane protein</topology>
    </subcellularLocation>
</comment>
<evidence type="ECO:0000313" key="15">
    <source>
        <dbReference type="EMBL" id="THH38295.1"/>
    </source>
</evidence>
<accession>A0A4S4NHG0</accession>
<keyword evidence="4" id="KW-1003">Cell membrane</keyword>
<dbReference type="EMBL" id="SRKY01000001">
    <property type="protein sequence ID" value="THH38295.1"/>
    <property type="molecule type" value="Genomic_DNA"/>
</dbReference>
<dbReference type="SUPFAM" id="SSF101874">
    <property type="entry name" value="YceI-like"/>
    <property type="match status" value="1"/>
</dbReference>
<feature type="domain" description="Lipid/polyisoprenoid-binding YceI-like" evidence="14">
    <location>
        <begin position="242"/>
        <end position="397"/>
    </location>
</feature>
<dbReference type="AlphaFoldDB" id="A0A4S4NHG0"/>
<evidence type="ECO:0000256" key="4">
    <source>
        <dbReference type="ARBA" id="ARBA00022475"/>
    </source>
</evidence>
<dbReference type="Gene3D" id="2.40.128.110">
    <property type="entry name" value="Lipid/polyisoprenoid-binding, YceI-like"/>
    <property type="match status" value="1"/>
</dbReference>
<dbReference type="GO" id="GO:0009055">
    <property type="term" value="F:electron transfer activity"/>
    <property type="evidence" value="ECO:0007669"/>
    <property type="project" value="InterPro"/>
</dbReference>
<evidence type="ECO:0000256" key="12">
    <source>
        <dbReference type="ARBA" id="ARBA00037975"/>
    </source>
</evidence>
<evidence type="ECO:0000256" key="10">
    <source>
        <dbReference type="ARBA" id="ARBA00023004"/>
    </source>
</evidence>
<dbReference type="Proteomes" id="UP000306602">
    <property type="component" value="Unassembled WGS sequence"/>
</dbReference>
<keyword evidence="6 13" id="KW-0812">Transmembrane</keyword>
<keyword evidence="5" id="KW-0349">Heme</keyword>
<keyword evidence="16" id="KW-1185">Reference proteome</keyword>
<name>A0A4S4NHG0_9RHOB</name>
<dbReference type="Pfam" id="PF04264">
    <property type="entry name" value="YceI"/>
    <property type="match status" value="1"/>
</dbReference>
<feature type="transmembrane region" description="Helical" evidence="13">
    <location>
        <begin position="50"/>
        <end position="73"/>
    </location>
</feature>
<dbReference type="Gene3D" id="1.20.950.20">
    <property type="entry name" value="Transmembrane di-heme cytochromes, Chain C"/>
    <property type="match status" value="1"/>
</dbReference>
<dbReference type="PANTHER" id="PTHR30529:SF1">
    <property type="entry name" value="CYTOCHROME B561 HOMOLOG 2"/>
    <property type="match status" value="1"/>
</dbReference>
<evidence type="ECO:0000256" key="1">
    <source>
        <dbReference type="ARBA" id="ARBA00001970"/>
    </source>
</evidence>
<dbReference type="SMART" id="SM00867">
    <property type="entry name" value="YceI"/>
    <property type="match status" value="1"/>
</dbReference>
<dbReference type="GO" id="GO:0046872">
    <property type="term" value="F:metal ion binding"/>
    <property type="evidence" value="ECO:0007669"/>
    <property type="project" value="UniProtKB-KW"/>
</dbReference>
<keyword evidence="10" id="KW-0408">Iron</keyword>
<evidence type="ECO:0000256" key="6">
    <source>
        <dbReference type="ARBA" id="ARBA00022692"/>
    </source>
</evidence>
<keyword evidence="11 13" id="KW-0472">Membrane</keyword>
<comment type="caution">
    <text evidence="15">The sequence shown here is derived from an EMBL/GenBank/DDBJ whole genome shotgun (WGS) entry which is preliminary data.</text>
</comment>
<dbReference type="InterPro" id="IPR007372">
    <property type="entry name" value="Lipid/polyisoprenoid-bd_YceI"/>
</dbReference>
<dbReference type="GO" id="GO:0022904">
    <property type="term" value="P:respiratory electron transport chain"/>
    <property type="evidence" value="ECO:0007669"/>
    <property type="project" value="InterPro"/>
</dbReference>
<keyword evidence="9 13" id="KW-1133">Transmembrane helix</keyword>
<keyword evidence="3" id="KW-0813">Transport</keyword>
<dbReference type="SUPFAM" id="SSF81342">
    <property type="entry name" value="Transmembrane di-heme cytochromes"/>
    <property type="match status" value="1"/>
</dbReference>
<evidence type="ECO:0000256" key="5">
    <source>
        <dbReference type="ARBA" id="ARBA00022617"/>
    </source>
</evidence>
<reference evidence="15 16" key="1">
    <citation type="submission" date="2019-04" db="EMBL/GenBank/DDBJ databases">
        <title>Shimia ponticola sp. nov., isolated from seawater.</title>
        <authorList>
            <person name="Kim Y.-O."/>
            <person name="Yoon J.-H."/>
        </authorList>
    </citation>
    <scope>NUCLEOTIDE SEQUENCE [LARGE SCALE GENOMIC DNA]</scope>
    <source>
        <strain evidence="15 16">MYP11</strain>
    </source>
</reference>
<dbReference type="InterPro" id="IPR011577">
    <property type="entry name" value="Cyt_b561_bac/Ni-Hgenase"/>
</dbReference>
<evidence type="ECO:0000256" key="13">
    <source>
        <dbReference type="SAM" id="Phobius"/>
    </source>
</evidence>
<dbReference type="InterPro" id="IPR016174">
    <property type="entry name" value="Di-haem_cyt_TM"/>
</dbReference>
<sequence length="401" mass="42699">MATTNSHHRYGTVSKSFHWLTALLILTLIPLGIIANGLPFDTGEQLARKAFLFSLHKTLGVTVFFVALARIAWALSQPKPGPLHPDRRVEHWAAETVHWLLYGSLLLVPMSGWIHHAATTGFAPIWWPFGQSLPFVPKDDAVAGVFAGLHIVFERVLAASILLHVAGALKHHFIDRDSTLRRMWFGQTTTPEAGAHRSAAAPILSALVVWGAALGIGSAIGVFGGHGTAAPQAAALETVASDWTVTDGKIAITTQQFGSTVEGSFADWTAAITFDPDVPQGKAGEVEVTISIPSLTLGSVTDQALGPDYFAAENYPTAVFKADIVTIADGYAADGTLTIKDHTVPVTLPYSLVRDGETASMESTLILDRLDFGIGENMADESSLGFSVEVNVAVTATRNAD</sequence>
<dbReference type="InterPro" id="IPR052168">
    <property type="entry name" value="Cytochrome_b561_oxidase"/>
</dbReference>
<evidence type="ECO:0000259" key="14">
    <source>
        <dbReference type="SMART" id="SM00867"/>
    </source>
</evidence>
<feature type="transmembrane region" description="Helical" evidence="13">
    <location>
        <begin position="17"/>
        <end position="38"/>
    </location>
</feature>
<dbReference type="RefSeq" id="WP_136461188.1">
    <property type="nucleotide sequence ID" value="NZ_SRKY01000001.1"/>
</dbReference>
<dbReference type="GO" id="GO:0005886">
    <property type="term" value="C:plasma membrane"/>
    <property type="evidence" value="ECO:0007669"/>
    <property type="project" value="UniProtKB-SubCell"/>
</dbReference>
<dbReference type="GO" id="GO:0020037">
    <property type="term" value="F:heme binding"/>
    <property type="evidence" value="ECO:0007669"/>
    <property type="project" value="TreeGrafter"/>
</dbReference>
<proteinExistence type="inferred from homology"/>
<dbReference type="Pfam" id="PF01292">
    <property type="entry name" value="Ni_hydr_CYTB"/>
    <property type="match status" value="1"/>
</dbReference>
<protein>
    <submittedName>
        <fullName evidence="15">Cytochrome</fullName>
    </submittedName>
</protein>
<evidence type="ECO:0000256" key="9">
    <source>
        <dbReference type="ARBA" id="ARBA00022989"/>
    </source>
</evidence>
<evidence type="ECO:0000256" key="8">
    <source>
        <dbReference type="ARBA" id="ARBA00022982"/>
    </source>
</evidence>
<dbReference type="InterPro" id="IPR036761">
    <property type="entry name" value="TTHA0802/YceI-like_sf"/>
</dbReference>
<keyword evidence="8" id="KW-0249">Electron transport</keyword>
<dbReference type="PANTHER" id="PTHR30529">
    <property type="entry name" value="CYTOCHROME B561"/>
    <property type="match status" value="1"/>
</dbReference>
<evidence type="ECO:0000256" key="3">
    <source>
        <dbReference type="ARBA" id="ARBA00022448"/>
    </source>
</evidence>
<evidence type="ECO:0000313" key="16">
    <source>
        <dbReference type="Proteomes" id="UP000306602"/>
    </source>
</evidence>
<gene>
    <name evidence="15" type="ORF">E4Z66_01615</name>
</gene>
<comment type="similarity">
    <text evidence="12">Belongs to the cytochrome b561 family.</text>
</comment>
<keyword evidence="7" id="KW-0479">Metal-binding</keyword>